<dbReference type="GO" id="GO:0003677">
    <property type="term" value="F:DNA binding"/>
    <property type="evidence" value="ECO:0007669"/>
    <property type="project" value="UniProtKB-KW"/>
</dbReference>
<dbReference type="PANTHER" id="PTHR34988">
    <property type="entry name" value="PROTEIN, PUTATIVE-RELATED"/>
    <property type="match status" value="1"/>
</dbReference>
<name>A0A831UCE7_GEOME</name>
<reference evidence="2" key="1">
    <citation type="journal article" date="2020" name="mSystems">
        <title>Genome- and Community-Level Interaction Insights into Carbon Utilization and Element Cycling Functions of Hydrothermarchaeota in Hydrothermal Sediment.</title>
        <authorList>
            <person name="Zhou Z."/>
            <person name="Liu Y."/>
            <person name="Xu W."/>
            <person name="Pan J."/>
            <person name="Luo Z.H."/>
            <person name="Li M."/>
        </authorList>
    </citation>
    <scope>NUCLEOTIDE SEQUENCE [LARGE SCALE GENOMIC DNA]</scope>
    <source>
        <strain evidence="2">SpSt-349</strain>
    </source>
</reference>
<feature type="domain" description="PPC" evidence="1">
    <location>
        <begin position="1"/>
        <end position="133"/>
    </location>
</feature>
<comment type="caution">
    <text evidence="2">The sequence shown here is derived from an EMBL/GenBank/DDBJ whole genome shotgun (WGS) entry which is preliminary data.</text>
</comment>
<dbReference type="SUPFAM" id="SSF117856">
    <property type="entry name" value="AF0104/ALDC/Ptd012-like"/>
    <property type="match status" value="1"/>
</dbReference>
<dbReference type="EMBL" id="DSOV01000012">
    <property type="protein sequence ID" value="HEN41600.1"/>
    <property type="molecule type" value="Genomic_DNA"/>
</dbReference>
<protein>
    <submittedName>
        <fullName evidence="2">DNA-binding protein</fullName>
    </submittedName>
</protein>
<keyword evidence="2" id="KW-0238">DNA-binding</keyword>
<dbReference type="AlphaFoldDB" id="A0A831UCE7"/>
<dbReference type="PIRSF" id="PIRSF016702">
    <property type="entry name" value="DNA_bp_PD1"/>
    <property type="match status" value="1"/>
</dbReference>
<proteinExistence type="predicted"/>
<accession>A0A831UCE7</accession>
<dbReference type="PANTHER" id="PTHR34988:SF1">
    <property type="entry name" value="DNA-BINDING PROTEIN"/>
    <property type="match status" value="1"/>
</dbReference>
<dbReference type="InterPro" id="IPR005175">
    <property type="entry name" value="PPC_dom"/>
</dbReference>
<dbReference type="Gene3D" id="3.30.1330.80">
    <property type="entry name" value="Hypothetical protein, similar to alpha- acetolactate decarboxylase, domain 2"/>
    <property type="match status" value="1"/>
</dbReference>
<dbReference type="Pfam" id="PF03479">
    <property type="entry name" value="PCC"/>
    <property type="match status" value="1"/>
</dbReference>
<evidence type="ECO:0000259" key="1">
    <source>
        <dbReference type="PROSITE" id="PS51742"/>
    </source>
</evidence>
<dbReference type="InterPro" id="IPR025707">
    <property type="entry name" value="DNA_bp_PD1"/>
</dbReference>
<dbReference type="CDD" id="cd11378">
    <property type="entry name" value="DUF296"/>
    <property type="match status" value="1"/>
</dbReference>
<gene>
    <name evidence="2" type="ORF">ENQ87_04355</name>
</gene>
<sequence length="154" mass="16968">MFMGRIHHQADLIGALTEAARANGIQAGAIQVTGALRRAKLGFYDQWIKAYRELPFNKPLEIVSGTGNISLRDGTPFVHLHLALSDEEGKVFGGHAMEGCTVFAAEYVIMPLPGAAPVRVFDETTGLFLWEREQYPAPGQKELPPELERALFHP</sequence>
<dbReference type="PROSITE" id="PS51742">
    <property type="entry name" value="PPC"/>
    <property type="match status" value="1"/>
</dbReference>
<organism evidence="2">
    <name type="scientific">Geobacter metallireducens</name>
    <dbReference type="NCBI Taxonomy" id="28232"/>
    <lineage>
        <taxon>Bacteria</taxon>
        <taxon>Pseudomonadati</taxon>
        <taxon>Thermodesulfobacteriota</taxon>
        <taxon>Desulfuromonadia</taxon>
        <taxon>Geobacterales</taxon>
        <taxon>Geobacteraceae</taxon>
        <taxon>Geobacter</taxon>
    </lineage>
</organism>
<evidence type="ECO:0000313" key="2">
    <source>
        <dbReference type="EMBL" id="HEN41600.1"/>
    </source>
</evidence>